<gene>
    <name evidence="1" type="ORF">ACFSR1_09060</name>
</gene>
<sequence length="206" mass="23981">MLNKLSTNKFLLLVILVLFLYVLIQRQCNSKQIDSANKEKITIVKDTIYQTKIDTFYIQTGKYKTVYVPKIIVKTNPKIMVKDKREVSNGEKHLFEEAREYLDTLQNEDIEIYSYSLLKGKLLNSSLAYKLKVPREIHITKTIEHPPTYRSGLYGFGEVGGNQKQFNNISLGLQYNRKGKWFVSYRMNFSELSNMTHNVGIGIRIK</sequence>
<protein>
    <submittedName>
        <fullName evidence="1">Uncharacterized protein</fullName>
    </submittedName>
</protein>
<comment type="caution">
    <text evidence="1">The sequence shown here is derived from an EMBL/GenBank/DDBJ whole genome shotgun (WGS) entry which is preliminary data.</text>
</comment>
<keyword evidence="2" id="KW-1185">Reference proteome</keyword>
<organism evidence="1 2">
    <name type="scientific">Aquimarina rubra</name>
    <dbReference type="NCBI Taxonomy" id="1920033"/>
    <lineage>
        <taxon>Bacteria</taxon>
        <taxon>Pseudomonadati</taxon>
        <taxon>Bacteroidota</taxon>
        <taxon>Flavobacteriia</taxon>
        <taxon>Flavobacteriales</taxon>
        <taxon>Flavobacteriaceae</taxon>
        <taxon>Aquimarina</taxon>
    </lineage>
</organism>
<dbReference type="Proteomes" id="UP001597319">
    <property type="component" value="Unassembled WGS sequence"/>
</dbReference>
<evidence type="ECO:0000313" key="1">
    <source>
        <dbReference type="EMBL" id="MFD2562810.1"/>
    </source>
</evidence>
<proteinExistence type="predicted"/>
<dbReference type="EMBL" id="JBHULE010000019">
    <property type="protein sequence ID" value="MFD2562810.1"/>
    <property type="molecule type" value="Genomic_DNA"/>
</dbReference>
<dbReference type="RefSeq" id="WP_378291723.1">
    <property type="nucleotide sequence ID" value="NZ_JBHULE010000019.1"/>
</dbReference>
<reference evidence="2" key="1">
    <citation type="journal article" date="2019" name="Int. J. Syst. Evol. Microbiol.">
        <title>The Global Catalogue of Microorganisms (GCM) 10K type strain sequencing project: providing services to taxonomists for standard genome sequencing and annotation.</title>
        <authorList>
            <consortium name="The Broad Institute Genomics Platform"/>
            <consortium name="The Broad Institute Genome Sequencing Center for Infectious Disease"/>
            <person name="Wu L."/>
            <person name="Ma J."/>
        </authorList>
    </citation>
    <scope>NUCLEOTIDE SEQUENCE [LARGE SCALE GENOMIC DNA]</scope>
    <source>
        <strain evidence="2">KCTC 52274</strain>
    </source>
</reference>
<name>A0ABW5LE31_9FLAO</name>
<evidence type="ECO:0000313" key="2">
    <source>
        <dbReference type="Proteomes" id="UP001597319"/>
    </source>
</evidence>
<accession>A0ABW5LE31</accession>